<evidence type="ECO:0000313" key="2">
    <source>
        <dbReference type="EMBL" id="WSB67362.1"/>
    </source>
</evidence>
<name>A0ABZ1FAI8_9ACTN</name>
<dbReference type="InterPro" id="IPR029058">
    <property type="entry name" value="AB_hydrolase_fold"/>
</dbReference>
<evidence type="ECO:0000313" key="3">
    <source>
        <dbReference type="Proteomes" id="UP001344251"/>
    </source>
</evidence>
<dbReference type="RefSeq" id="WP_326616653.1">
    <property type="nucleotide sequence ID" value="NZ_CP109106.1"/>
</dbReference>
<proteinExistence type="predicted"/>
<dbReference type="InterPro" id="IPR050228">
    <property type="entry name" value="Carboxylesterase_BioH"/>
</dbReference>
<sequence length="345" mass="37073">MSHHTAPQPFWAGTPARTSRRGHFWIPGERVTGDQGTYQRGPMFVAWEAPEEVTQPYPVILVHGGTLQGTEWLDTPDGRPGWAQRLVEAGYAVLVVDRPGHGRSPYHGDIIGPMGPPFSYEEGRRVFFPPETAEAQTQWPFDQADDDAWDAFIAPFGPLPADLSASQEMDADRLARLVDRIGPAIVMTHSASGPVGWLLADRRPGHVAALVSVEPMGPPFAETHGIGTLHWGLTAAPLTYDPPRTTADEAAAADPASLRVPALTGVPMAVVTGETAVFATYAPAIVDFLTTAGAAAEHLHLPDRGIHGNGHGLIYESNSDEALQPVLQWLDQHTATPRARPGQTS</sequence>
<protein>
    <submittedName>
        <fullName evidence="2">Alpha/beta fold hydrolase</fullName>
    </submittedName>
</protein>
<keyword evidence="2" id="KW-0378">Hydrolase</keyword>
<dbReference type="InterPro" id="IPR000073">
    <property type="entry name" value="AB_hydrolase_1"/>
</dbReference>
<gene>
    <name evidence="2" type="ORF">OG863_04970</name>
</gene>
<dbReference type="Proteomes" id="UP001344251">
    <property type="component" value="Chromosome"/>
</dbReference>
<dbReference type="PANTHER" id="PTHR43194:SF4">
    <property type="entry name" value="AB HYDROLASE-1 DOMAIN-CONTAINING PROTEIN"/>
    <property type="match status" value="1"/>
</dbReference>
<dbReference type="PANTHER" id="PTHR43194">
    <property type="entry name" value="HYDROLASE ALPHA/BETA FOLD FAMILY"/>
    <property type="match status" value="1"/>
</dbReference>
<accession>A0ABZ1FAI8</accession>
<feature type="domain" description="AB hydrolase-1" evidence="1">
    <location>
        <begin position="57"/>
        <end position="221"/>
    </location>
</feature>
<dbReference type="SUPFAM" id="SSF53474">
    <property type="entry name" value="alpha/beta-Hydrolases"/>
    <property type="match status" value="1"/>
</dbReference>
<keyword evidence="3" id="KW-1185">Reference proteome</keyword>
<dbReference type="Pfam" id="PF00561">
    <property type="entry name" value="Abhydrolase_1"/>
    <property type="match status" value="1"/>
</dbReference>
<dbReference type="EMBL" id="CP109106">
    <property type="protein sequence ID" value="WSB67362.1"/>
    <property type="molecule type" value="Genomic_DNA"/>
</dbReference>
<dbReference type="GO" id="GO:0016787">
    <property type="term" value="F:hydrolase activity"/>
    <property type="evidence" value="ECO:0007669"/>
    <property type="project" value="UniProtKB-KW"/>
</dbReference>
<evidence type="ECO:0000259" key="1">
    <source>
        <dbReference type="Pfam" id="PF00561"/>
    </source>
</evidence>
<organism evidence="2 3">
    <name type="scientific">Streptomyces decoyicus</name>
    <dbReference type="NCBI Taxonomy" id="249567"/>
    <lineage>
        <taxon>Bacteria</taxon>
        <taxon>Bacillati</taxon>
        <taxon>Actinomycetota</taxon>
        <taxon>Actinomycetes</taxon>
        <taxon>Kitasatosporales</taxon>
        <taxon>Streptomycetaceae</taxon>
        <taxon>Streptomyces</taxon>
    </lineage>
</organism>
<reference evidence="2 3" key="1">
    <citation type="submission" date="2022-10" db="EMBL/GenBank/DDBJ databases">
        <title>The complete genomes of actinobacterial strains from the NBC collection.</title>
        <authorList>
            <person name="Joergensen T.S."/>
            <person name="Alvarez Arevalo M."/>
            <person name="Sterndorff E.B."/>
            <person name="Faurdal D."/>
            <person name="Vuksanovic O."/>
            <person name="Mourched A.-S."/>
            <person name="Charusanti P."/>
            <person name="Shaw S."/>
            <person name="Blin K."/>
            <person name="Weber T."/>
        </authorList>
    </citation>
    <scope>NUCLEOTIDE SEQUENCE [LARGE SCALE GENOMIC DNA]</scope>
    <source>
        <strain evidence="2 3">NBC 01774</strain>
    </source>
</reference>
<dbReference type="Gene3D" id="3.40.50.1820">
    <property type="entry name" value="alpha/beta hydrolase"/>
    <property type="match status" value="1"/>
</dbReference>